<dbReference type="SUPFAM" id="SSF53448">
    <property type="entry name" value="Nucleotide-diphospho-sugar transferases"/>
    <property type="match status" value="1"/>
</dbReference>
<dbReference type="Gene3D" id="3.90.550.10">
    <property type="entry name" value="Spore Coat Polysaccharide Biosynthesis Protein SpsA, Chain A"/>
    <property type="match status" value="1"/>
</dbReference>
<keyword evidence="1 4" id="KW-0328">Glycosyltransferase</keyword>
<evidence type="ECO:0000313" key="4">
    <source>
        <dbReference type="EMBL" id="ALJ62434.1"/>
    </source>
</evidence>
<dbReference type="PATRIC" id="fig|246787.4.peg.5401"/>
<keyword evidence="2 4" id="KW-0808">Transferase</keyword>
<dbReference type="KEGG" id="bcel:BcellWH2_05232"/>
<reference evidence="4 5" key="1">
    <citation type="journal article" date="2015" name="Science">
        <title>Genetic determinants of in vivo fitness and diet responsiveness in multiple human gut Bacteroides.</title>
        <authorList>
            <person name="Wu M."/>
            <person name="McNulty N.P."/>
            <person name="Rodionov D.A."/>
            <person name="Khoroshkin M.S."/>
            <person name="Griffin N.W."/>
            <person name="Cheng J."/>
            <person name="Latreille P."/>
            <person name="Kerstetter R.A."/>
            <person name="Terrapon N."/>
            <person name="Henrissat B."/>
            <person name="Osterman A.L."/>
            <person name="Gordon J.I."/>
        </authorList>
    </citation>
    <scope>NUCLEOTIDE SEQUENCE [LARGE SCALE GENOMIC DNA]</scope>
    <source>
        <strain evidence="4 5">WH2</strain>
    </source>
</reference>
<accession>A0A0P0G618</accession>
<dbReference type="EMBL" id="CP012801">
    <property type="protein sequence ID" value="ALJ62434.1"/>
    <property type="molecule type" value="Genomic_DNA"/>
</dbReference>
<dbReference type="Pfam" id="PF00535">
    <property type="entry name" value="Glycos_transf_2"/>
    <property type="match status" value="1"/>
</dbReference>
<dbReference type="PANTHER" id="PTHR22916">
    <property type="entry name" value="GLYCOSYLTRANSFERASE"/>
    <property type="match status" value="1"/>
</dbReference>
<dbReference type="GO" id="GO:0016758">
    <property type="term" value="F:hexosyltransferase activity"/>
    <property type="evidence" value="ECO:0007669"/>
    <property type="project" value="UniProtKB-ARBA"/>
</dbReference>
<sequence>MPNYQPKVSVVIPVYNTADYLRETLNSICDQTLKELEIILLNDGSTDDSMSIIEDFAARDSRIQYHVQPNQGLSVARNQAMRYATGKYIYFMDSDDILDWTALQKCYLTCEEDNLDFVFFDAEPITSSGKNENIPNYNRKKYINENVWKGTELLNYELDNHLFRTPVWICFVNRNFLNTFFKRFSPGIIHEDHPFAIQIYLYAERIRYIPEPFFKRRIRTGSIMTRRFSMRNIEGYTTVFTEIRNLQQQHPEWTSVINKYLTQTLNDVIWAGHRMGFLEKIETVCRFRRLSLSKYVTFRNWVVFWLKRK</sequence>
<evidence type="ECO:0000256" key="2">
    <source>
        <dbReference type="ARBA" id="ARBA00022679"/>
    </source>
</evidence>
<dbReference type="AlphaFoldDB" id="A0A0P0G618"/>
<dbReference type="CDD" id="cd00761">
    <property type="entry name" value="Glyco_tranf_GTA_type"/>
    <property type="match status" value="1"/>
</dbReference>
<gene>
    <name evidence="4" type="primary">epsJ_4</name>
    <name evidence="4" type="ORF">BcellWH2_05232</name>
</gene>
<dbReference type="EC" id="2.4.-.-" evidence="4"/>
<protein>
    <submittedName>
        <fullName evidence="4">Putative glycosyltransferase EpsJ</fullName>
        <ecNumber evidence="4">2.4.-.-</ecNumber>
    </submittedName>
</protein>
<organism evidence="4 5">
    <name type="scientific">Bacteroides cellulosilyticus</name>
    <dbReference type="NCBI Taxonomy" id="246787"/>
    <lineage>
        <taxon>Bacteria</taxon>
        <taxon>Pseudomonadati</taxon>
        <taxon>Bacteroidota</taxon>
        <taxon>Bacteroidia</taxon>
        <taxon>Bacteroidales</taxon>
        <taxon>Bacteroidaceae</taxon>
        <taxon>Bacteroides</taxon>
    </lineage>
</organism>
<dbReference type="PANTHER" id="PTHR22916:SF51">
    <property type="entry name" value="GLYCOSYLTRANSFERASE EPSH-RELATED"/>
    <property type="match status" value="1"/>
</dbReference>
<evidence type="ECO:0000313" key="5">
    <source>
        <dbReference type="Proteomes" id="UP000061809"/>
    </source>
</evidence>
<feature type="domain" description="Glycosyltransferase 2-like" evidence="3">
    <location>
        <begin position="9"/>
        <end position="164"/>
    </location>
</feature>
<evidence type="ECO:0000256" key="1">
    <source>
        <dbReference type="ARBA" id="ARBA00022676"/>
    </source>
</evidence>
<dbReference type="RefSeq" id="WP_029428212.1">
    <property type="nucleotide sequence ID" value="NZ_CP012801.1"/>
</dbReference>
<dbReference type="Proteomes" id="UP000061809">
    <property type="component" value="Chromosome"/>
</dbReference>
<dbReference type="InterPro" id="IPR001173">
    <property type="entry name" value="Glyco_trans_2-like"/>
</dbReference>
<proteinExistence type="predicted"/>
<name>A0A0P0G618_9BACE</name>
<evidence type="ECO:0000259" key="3">
    <source>
        <dbReference type="Pfam" id="PF00535"/>
    </source>
</evidence>
<dbReference type="InterPro" id="IPR029044">
    <property type="entry name" value="Nucleotide-diphossugar_trans"/>
</dbReference>